<dbReference type="Proteomes" id="UP000078596">
    <property type="component" value="Chromosome"/>
</dbReference>
<dbReference type="RefSeq" id="WP_066101691.1">
    <property type="nucleotide sequence ID" value="NZ_CP016027.1"/>
</dbReference>
<reference evidence="1 2" key="1">
    <citation type="submission" date="2016-06" db="EMBL/GenBank/DDBJ databases">
        <title>Insight into the functional genes involving in sulfur oxidation in Pearl River water.</title>
        <authorList>
            <person name="Luo J."/>
            <person name="Tan X."/>
            <person name="Lin W."/>
        </authorList>
    </citation>
    <scope>NUCLEOTIDE SEQUENCE [LARGE SCALE GENOMIC DNA]</scope>
    <source>
        <strain evidence="1 2">LS2</strain>
    </source>
</reference>
<sequence length="124" mass="13628">MHYIGKLAEMPGVIAAGSFTYKGEVIKYVGQLSQKEAQQLSSLCVANLRTVRMQGNMLQALTAYKPGNDRCGLHSAKGWVVHGAQTTVCVVSDSFCILKNRDGSLNEVLHFMLNEKRNAKDNLI</sequence>
<dbReference type="InterPro" id="IPR018685">
    <property type="entry name" value="DUF2173"/>
</dbReference>
<dbReference type="Pfam" id="PF09941">
    <property type="entry name" value="DUF2173"/>
    <property type="match status" value="1"/>
</dbReference>
<dbReference type="EMBL" id="CP016027">
    <property type="protein sequence ID" value="ANJ67899.1"/>
    <property type="molecule type" value="Genomic_DNA"/>
</dbReference>
<accession>A0A191ZJ33</accession>
<dbReference type="AlphaFoldDB" id="A0A191ZJ33"/>
<dbReference type="OrthoDB" id="5784013at2"/>
<name>A0A191ZJ33_9GAMM</name>
<organism evidence="1 2">
    <name type="scientific">Halothiobacillus diazotrophicus</name>
    <dbReference type="NCBI Taxonomy" id="1860122"/>
    <lineage>
        <taxon>Bacteria</taxon>
        <taxon>Pseudomonadati</taxon>
        <taxon>Pseudomonadota</taxon>
        <taxon>Gammaproteobacteria</taxon>
        <taxon>Chromatiales</taxon>
        <taxon>Halothiobacillaceae</taxon>
        <taxon>Halothiobacillus</taxon>
    </lineage>
</organism>
<dbReference type="KEGG" id="haz:A9404_11390"/>
<evidence type="ECO:0000313" key="2">
    <source>
        <dbReference type="Proteomes" id="UP000078596"/>
    </source>
</evidence>
<evidence type="ECO:0008006" key="3">
    <source>
        <dbReference type="Google" id="ProtNLM"/>
    </source>
</evidence>
<proteinExistence type="predicted"/>
<protein>
    <recommendedName>
        <fullName evidence="3">Roadblock/LAMTOR2 domain-containing protein</fullName>
    </recommendedName>
</protein>
<evidence type="ECO:0000313" key="1">
    <source>
        <dbReference type="EMBL" id="ANJ67899.1"/>
    </source>
</evidence>
<keyword evidence="2" id="KW-1185">Reference proteome</keyword>
<dbReference type="STRING" id="1860122.A9404_11390"/>
<gene>
    <name evidence="1" type="ORF">A9404_11390</name>
</gene>